<evidence type="ECO:0000313" key="14">
    <source>
        <dbReference type="EMBL" id="KWW98061.1"/>
    </source>
</evidence>
<evidence type="ECO:0000256" key="12">
    <source>
        <dbReference type="PIRSR" id="PIRSR038994-3"/>
    </source>
</evidence>
<dbReference type="FunFam" id="3.20.20.140:FF:000004">
    <property type="entry name" value="N-acetylglucosamine-6-phosphate deacetylase"/>
    <property type="match status" value="1"/>
</dbReference>
<reference evidence="14 15" key="1">
    <citation type="submission" date="2015-02" db="EMBL/GenBank/DDBJ databases">
        <title>Physiological reanalysis, assessment of diazotrophy, and genome sequences of multiple isolates of Streptomyces thermoautotrophicus.</title>
        <authorList>
            <person name="MacKellar D.C."/>
            <person name="Lieber L."/>
            <person name="Norman J."/>
            <person name="Bolger A."/>
            <person name="Tobin C."/>
            <person name="Murray J.W."/>
            <person name="Prell J."/>
        </authorList>
    </citation>
    <scope>NUCLEOTIDE SEQUENCE [LARGE SCALE GENOMIC DNA]</scope>
    <source>
        <strain evidence="14 15">UBT1</strain>
    </source>
</reference>
<dbReference type="GO" id="GO:0008448">
    <property type="term" value="F:N-acetylglucosamine-6-phosphate deacetylase activity"/>
    <property type="evidence" value="ECO:0007669"/>
    <property type="project" value="UniProtKB-EC"/>
</dbReference>
<comment type="caution">
    <text evidence="14">The sequence shown here is derived from an EMBL/GenBank/DDBJ whole genome shotgun (WGS) entry which is preliminary data.</text>
</comment>
<feature type="binding site" evidence="11">
    <location>
        <begin position="215"/>
        <end position="216"/>
    </location>
    <ligand>
        <name>substrate</name>
    </ligand>
</feature>
<accession>A0A132MKX9</accession>
<evidence type="ECO:0000256" key="6">
    <source>
        <dbReference type="ARBA" id="ARBA00023277"/>
    </source>
</evidence>
<dbReference type="Gene3D" id="3.20.20.140">
    <property type="entry name" value="Metal-dependent hydrolases"/>
    <property type="match status" value="1"/>
</dbReference>
<protein>
    <recommendedName>
        <fullName evidence="3">N-acetylglucosamine-6-phosphate deacetylase</fullName>
        <ecNumber evidence="2">3.5.1.25</ecNumber>
    </recommendedName>
</protein>
<organism evidence="14 15">
    <name type="scientific">Carbonactinospora thermoautotrophica</name>
    <dbReference type="NCBI Taxonomy" id="1469144"/>
    <lineage>
        <taxon>Bacteria</taxon>
        <taxon>Bacillati</taxon>
        <taxon>Actinomycetota</taxon>
        <taxon>Actinomycetes</taxon>
        <taxon>Kitasatosporales</taxon>
        <taxon>Carbonactinosporaceae</taxon>
        <taxon>Carbonactinospora</taxon>
    </lineage>
</organism>
<dbReference type="GO" id="GO:0046872">
    <property type="term" value="F:metal ion binding"/>
    <property type="evidence" value="ECO:0007669"/>
    <property type="project" value="UniProtKB-KW"/>
</dbReference>
<comment type="cofactor">
    <cofactor evidence="12">
        <name>a divalent metal cation</name>
        <dbReference type="ChEBI" id="CHEBI:60240"/>
    </cofactor>
    <text evidence="12">Binds 1 divalent metal cation per subunit.</text>
</comment>
<dbReference type="NCBIfam" id="TIGR00221">
    <property type="entry name" value="nagA"/>
    <property type="match status" value="1"/>
</dbReference>
<dbReference type="EMBL" id="JYIJ01000019">
    <property type="protein sequence ID" value="KWW98061.1"/>
    <property type="molecule type" value="Genomic_DNA"/>
</dbReference>
<evidence type="ECO:0000256" key="3">
    <source>
        <dbReference type="ARBA" id="ARBA00018029"/>
    </source>
</evidence>
<sequence length="383" mass="39525">MTVLRHARLVLPGGVVEDGWLEVRSGRIAAVGAAGDAPLPRDALDLRGHWVVPGFVDIHVHGGGGASYTTGDPEEARAAAEFHRGHGTTTTVASLVTATVADLERSVAALADLVEDGLLAGLHLEGPYLSRARCGAHDPNLLRAPDTGEVARLLDAARGTIRMVTIAPELPGGLDVIRQLADAGVLAAIGHTDATYAQTRAAIEAGATVATHLFNGMRGMHHREPGPVIAAMADAGVTVEVINDGGHLHPAVIGVVFDAVGADRVALITDAVSAAGMPDGVYRLGPVSVRVAGGVVRLVDGGSLAGSTLTMAGAFRRTVREVGVPIEQASRAASLTPARLLGLDGRIGSIEEGKDADLVVLDDDLEVVAVMRRGEWVREFARA</sequence>
<dbReference type="PIRSF" id="PIRSF038994">
    <property type="entry name" value="NagA"/>
    <property type="match status" value="1"/>
</dbReference>
<dbReference type="Proteomes" id="UP000070659">
    <property type="component" value="Unassembled WGS sequence"/>
</dbReference>
<dbReference type="Gene3D" id="2.30.40.10">
    <property type="entry name" value="Urease, subunit C, domain 1"/>
    <property type="match status" value="1"/>
</dbReference>
<feature type="binding site" evidence="11">
    <location>
        <begin position="304"/>
        <end position="306"/>
    </location>
    <ligand>
        <name>substrate</name>
    </ligand>
</feature>
<evidence type="ECO:0000256" key="5">
    <source>
        <dbReference type="ARBA" id="ARBA00022801"/>
    </source>
</evidence>
<evidence type="ECO:0000259" key="13">
    <source>
        <dbReference type="Pfam" id="PF01979"/>
    </source>
</evidence>
<evidence type="ECO:0000256" key="2">
    <source>
        <dbReference type="ARBA" id="ARBA00011899"/>
    </source>
</evidence>
<dbReference type="InterPro" id="IPR006680">
    <property type="entry name" value="Amidohydro-rel"/>
</dbReference>
<evidence type="ECO:0000256" key="1">
    <source>
        <dbReference type="ARBA" id="ARBA00010716"/>
    </source>
</evidence>
<dbReference type="InterPro" id="IPR003764">
    <property type="entry name" value="GlcNAc_6-P_deAcase"/>
</dbReference>
<dbReference type="Pfam" id="PF01979">
    <property type="entry name" value="Amidohydro_1"/>
    <property type="match status" value="1"/>
</dbReference>
<keyword evidence="4 12" id="KW-0479">Metal-binding</keyword>
<evidence type="ECO:0000256" key="9">
    <source>
        <dbReference type="PIRNR" id="PIRNR038994"/>
    </source>
</evidence>
<gene>
    <name evidence="14" type="ORF">TH66_22435</name>
</gene>
<evidence type="ECO:0000313" key="15">
    <source>
        <dbReference type="Proteomes" id="UP000070659"/>
    </source>
</evidence>
<evidence type="ECO:0000256" key="10">
    <source>
        <dbReference type="PIRSR" id="PIRSR038994-1"/>
    </source>
</evidence>
<comment type="catalytic activity">
    <reaction evidence="7">
        <text>N-acetyl-D-glucosamine 6-phosphate + H2O = D-glucosamine 6-phosphate + acetate</text>
        <dbReference type="Rhea" id="RHEA:22936"/>
        <dbReference type="ChEBI" id="CHEBI:15377"/>
        <dbReference type="ChEBI" id="CHEBI:30089"/>
        <dbReference type="ChEBI" id="CHEBI:57513"/>
        <dbReference type="ChEBI" id="CHEBI:58725"/>
        <dbReference type="EC" id="3.5.1.25"/>
    </reaction>
</comment>
<evidence type="ECO:0000256" key="8">
    <source>
        <dbReference type="ARBA" id="ARBA00060590"/>
    </source>
</evidence>
<feature type="binding site" evidence="11">
    <location>
        <position position="136"/>
    </location>
    <ligand>
        <name>substrate</name>
    </ligand>
</feature>
<feature type="binding site" evidence="12">
    <location>
        <position position="125"/>
    </location>
    <ligand>
        <name>Zn(2+)</name>
        <dbReference type="ChEBI" id="CHEBI:29105"/>
    </ligand>
</feature>
<feature type="domain" description="Amidohydrolase-related" evidence="13">
    <location>
        <begin position="50"/>
        <end position="377"/>
    </location>
</feature>
<dbReference type="SUPFAM" id="SSF51556">
    <property type="entry name" value="Metallo-dependent hydrolases"/>
    <property type="match status" value="1"/>
</dbReference>
<dbReference type="PANTHER" id="PTHR11113:SF14">
    <property type="entry name" value="N-ACETYLGLUCOSAMINE-6-PHOSPHATE DEACETYLASE"/>
    <property type="match status" value="1"/>
</dbReference>
<keyword evidence="5 9" id="KW-0378">Hydrolase</keyword>
<dbReference type="PATRIC" id="fig|1469144.8.peg.1140"/>
<feature type="binding site" evidence="12">
    <location>
        <position position="191"/>
    </location>
    <ligand>
        <name>Zn(2+)</name>
        <dbReference type="ChEBI" id="CHEBI:29105"/>
    </ligand>
</feature>
<comment type="similarity">
    <text evidence="1 9">Belongs to the metallo-dependent hydrolases superfamily. NagA family.</text>
</comment>
<dbReference type="PANTHER" id="PTHR11113">
    <property type="entry name" value="N-ACETYLGLUCOSAMINE-6-PHOSPHATE DEACETYLASE"/>
    <property type="match status" value="1"/>
</dbReference>
<evidence type="ECO:0000256" key="7">
    <source>
        <dbReference type="ARBA" id="ARBA00047647"/>
    </source>
</evidence>
<comment type="pathway">
    <text evidence="8">Amino-sugar metabolism; N-acetylneuraminate degradation; D-fructose 6-phosphate from N-acetylneuraminate: step 4/5.</text>
</comment>
<dbReference type="EC" id="3.5.1.25" evidence="2"/>
<feature type="binding site" evidence="11">
    <location>
        <position position="223"/>
    </location>
    <ligand>
        <name>substrate</name>
    </ligand>
</feature>
<keyword evidence="6 9" id="KW-0119">Carbohydrate metabolism</keyword>
<feature type="active site" description="Proton donor/acceptor" evidence="10">
    <location>
        <position position="270"/>
    </location>
</feature>
<evidence type="ECO:0000256" key="11">
    <source>
        <dbReference type="PIRSR" id="PIRSR038994-2"/>
    </source>
</evidence>
<feature type="binding site" evidence="11">
    <location>
        <position position="247"/>
    </location>
    <ligand>
        <name>substrate</name>
    </ligand>
</feature>
<dbReference type="CDD" id="cd00854">
    <property type="entry name" value="NagA"/>
    <property type="match status" value="1"/>
</dbReference>
<evidence type="ECO:0000256" key="4">
    <source>
        <dbReference type="ARBA" id="ARBA00022723"/>
    </source>
</evidence>
<dbReference type="RefSeq" id="WP_067071805.1">
    <property type="nucleotide sequence ID" value="NZ_JYIJ01000019.1"/>
</dbReference>
<name>A0A132MKX9_9ACTN</name>
<dbReference type="InterPro" id="IPR011059">
    <property type="entry name" value="Metal-dep_hydrolase_composite"/>
</dbReference>
<dbReference type="GO" id="GO:0006046">
    <property type="term" value="P:N-acetylglucosamine catabolic process"/>
    <property type="evidence" value="ECO:0007669"/>
    <property type="project" value="TreeGrafter"/>
</dbReference>
<proteinExistence type="inferred from homology"/>
<feature type="binding site" evidence="12">
    <location>
        <position position="212"/>
    </location>
    <ligand>
        <name>Zn(2+)</name>
        <dbReference type="ChEBI" id="CHEBI:29105"/>
    </ligand>
</feature>
<dbReference type="InterPro" id="IPR032466">
    <property type="entry name" value="Metal_Hydrolase"/>
</dbReference>
<dbReference type="AlphaFoldDB" id="A0A132MKX9"/>
<dbReference type="SUPFAM" id="SSF51338">
    <property type="entry name" value="Composite domain of metallo-dependent hydrolases"/>
    <property type="match status" value="1"/>
</dbReference>